<dbReference type="Proteomes" id="UP001156641">
    <property type="component" value="Unassembled WGS sequence"/>
</dbReference>
<evidence type="ECO:0000313" key="9">
    <source>
        <dbReference type="Proteomes" id="UP001156641"/>
    </source>
</evidence>
<dbReference type="InterPro" id="IPR009100">
    <property type="entry name" value="AcylCoA_DH/oxidase_NM_dom_sf"/>
</dbReference>
<keyword evidence="5" id="KW-0560">Oxidoreductase</keyword>
<evidence type="ECO:0000256" key="5">
    <source>
        <dbReference type="ARBA" id="ARBA00023002"/>
    </source>
</evidence>
<protein>
    <submittedName>
        <fullName evidence="8">Pimeloyl-CoA dehydrogenase small subunit</fullName>
    </submittedName>
</protein>
<comment type="cofactor">
    <cofactor evidence="1">
        <name>FAD</name>
        <dbReference type="ChEBI" id="CHEBI:57692"/>
    </cofactor>
</comment>
<dbReference type="Gene3D" id="1.10.540.10">
    <property type="entry name" value="Acyl-CoA dehydrogenase/oxidase, N-terminal domain"/>
    <property type="match status" value="1"/>
</dbReference>
<keyword evidence="9" id="KW-1185">Reference proteome</keyword>
<evidence type="ECO:0000256" key="1">
    <source>
        <dbReference type="ARBA" id="ARBA00001974"/>
    </source>
</evidence>
<name>A0ABQ6ABA6_9PROT</name>
<dbReference type="InterPro" id="IPR036250">
    <property type="entry name" value="AcylCo_DH-like_C"/>
</dbReference>
<dbReference type="InterPro" id="IPR009075">
    <property type="entry name" value="AcylCo_DH/oxidase_C"/>
</dbReference>
<dbReference type="Gene3D" id="1.20.140.10">
    <property type="entry name" value="Butyryl-CoA Dehydrogenase, subunit A, domain 3"/>
    <property type="match status" value="1"/>
</dbReference>
<reference evidence="9" key="1">
    <citation type="journal article" date="2019" name="Int. J. Syst. Evol. Microbiol.">
        <title>The Global Catalogue of Microorganisms (GCM) 10K type strain sequencing project: providing services to taxonomists for standard genome sequencing and annotation.</title>
        <authorList>
            <consortium name="The Broad Institute Genomics Platform"/>
            <consortium name="The Broad Institute Genome Sequencing Center for Infectious Disease"/>
            <person name="Wu L."/>
            <person name="Ma J."/>
        </authorList>
    </citation>
    <scope>NUCLEOTIDE SEQUENCE [LARGE SCALE GENOMIC DNA]</scope>
    <source>
        <strain evidence="9">NBRC 112502</strain>
    </source>
</reference>
<proteinExistence type="inferred from homology"/>
<dbReference type="InterPro" id="IPR013786">
    <property type="entry name" value="AcylCoA_DH/ox_N"/>
</dbReference>
<dbReference type="Pfam" id="PF00441">
    <property type="entry name" value="Acyl-CoA_dh_1"/>
    <property type="match status" value="1"/>
</dbReference>
<dbReference type="InterPro" id="IPR046373">
    <property type="entry name" value="Acyl-CoA_Oxase/DH_mid-dom_sf"/>
</dbReference>
<dbReference type="CDD" id="cd00567">
    <property type="entry name" value="ACAD"/>
    <property type="match status" value="1"/>
</dbReference>
<keyword evidence="3" id="KW-0285">Flavoprotein</keyword>
<evidence type="ECO:0000259" key="7">
    <source>
        <dbReference type="Pfam" id="PF02771"/>
    </source>
</evidence>
<dbReference type="Gene3D" id="2.40.110.10">
    <property type="entry name" value="Butyryl-CoA Dehydrogenase, subunit A, domain 2"/>
    <property type="match status" value="1"/>
</dbReference>
<dbReference type="Pfam" id="PF02771">
    <property type="entry name" value="Acyl-CoA_dh_N"/>
    <property type="match status" value="1"/>
</dbReference>
<feature type="domain" description="Acyl-CoA dehydrogenase/oxidase C-terminal" evidence="6">
    <location>
        <begin position="217"/>
        <end position="357"/>
    </location>
</feature>
<accession>A0ABQ6ABA6</accession>
<evidence type="ECO:0000256" key="4">
    <source>
        <dbReference type="ARBA" id="ARBA00022827"/>
    </source>
</evidence>
<dbReference type="InterPro" id="IPR037069">
    <property type="entry name" value="AcylCoA_DH/ox_N_sf"/>
</dbReference>
<gene>
    <name evidence="8" type="ORF">GCM10010909_32730</name>
</gene>
<comment type="caution">
    <text evidence="8">The sequence shown here is derived from an EMBL/GenBank/DDBJ whole genome shotgun (WGS) entry which is preliminary data.</text>
</comment>
<dbReference type="RefSeq" id="WP_284259436.1">
    <property type="nucleotide sequence ID" value="NZ_BSOS01000090.1"/>
</dbReference>
<evidence type="ECO:0000313" key="8">
    <source>
        <dbReference type="EMBL" id="GLR68592.1"/>
    </source>
</evidence>
<dbReference type="SUPFAM" id="SSF56645">
    <property type="entry name" value="Acyl-CoA dehydrogenase NM domain-like"/>
    <property type="match status" value="1"/>
</dbReference>
<sequence>MNFDLNQEQMMLRDLVERFVADHYDPIRRLAYIDEPCGFSRENWRILAETGLLALPFAEANGGIGGGAAELITVAEALGKGVAVEPFLPVVLIAASLIERGGSAAMKAELLPLISAGDCLPALAHLERAGRFLPAQPQTRAVGLRGDVRLDGEKICVIGGGFADLLLVTACDETGATGLYRVDAQAEGVTRTDYRLVDGAVASDIIFRGTPAQYLPDGAACFEEVLDQARLAICAELVGLMTHMFDATLDYVKTRQQFGQPIGRFQAVQHRLADGYVLLELSRSQLYRAAAQTPGTAEAHRAIIGAKALISGFARDIAEEAVQLHGGIGTTEELMVGQAFKRTLLLASLLGDSEWDLRHYVQLTKAA</sequence>
<dbReference type="EMBL" id="BSOS01000090">
    <property type="protein sequence ID" value="GLR68592.1"/>
    <property type="molecule type" value="Genomic_DNA"/>
</dbReference>
<feature type="domain" description="Acyl-CoA dehydrogenase/oxidase N-terminal" evidence="7">
    <location>
        <begin position="7"/>
        <end position="117"/>
    </location>
</feature>
<dbReference type="SUPFAM" id="SSF47203">
    <property type="entry name" value="Acyl-CoA dehydrogenase C-terminal domain-like"/>
    <property type="match status" value="1"/>
</dbReference>
<dbReference type="PANTHER" id="PTHR43884">
    <property type="entry name" value="ACYL-COA DEHYDROGENASE"/>
    <property type="match status" value="1"/>
</dbReference>
<evidence type="ECO:0000256" key="2">
    <source>
        <dbReference type="ARBA" id="ARBA00009347"/>
    </source>
</evidence>
<comment type="similarity">
    <text evidence="2">Belongs to the acyl-CoA dehydrogenase family.</text>
</comment>
<evidence type="ECO:0000256" key="3">
    <source>
        <dbReference type="ARBA" id="ARBA00022630"/>
    </source>
</evidence>
<dbReference type="PANTHER" id="PTHR43884:SF20">
    <property type="entry name" value="ACYL-COA DEHYDROGENASE FADE28"/>
    <property type="match status" value="1"/>
</dbReference>
<evidence type="ECO:0000259" key="6">
    <source>
        <dbReference type="Pfam" id="PF00441"/>
    </source>
</evidence>
<keyword evidence="4" id="KW-0274">FAD</keyword>
<organism evidence="8 9">
    <name type="scientific">Acidocella aquatica</name>
    <dbReference type="NCBI Taxonomy" id="1922313"/>
    <lineage>
        <taxon>Bacteria</taxon>
        <taxon>Pseudomonadati</taxon>
        <taxon>Pseudomonadota</taxon>
        <taxon>Alphaproteobacteria</taxon>
        <taxon>Acetobacterales</taxon>
        <taxon>Acidocellaceae</taxon>
        <taxon>Acidocella</taxon>
    </lineage>
</organism>